<dbReference type="GO" id="GO:0031966">
    <property type="term" value="C:mitochondrial membrane"/>
    <property type="evidence" value="ECO:0007669"/>
    <property type="project" value="UniProtKB-SubCell"/>
</dbReference>
<dbReference type="PRINTS" id="PR00926">
    <property type="entry name" value="MITOCARRIER"/>
</dbReference>
<dbReference type="Proteomes" id="UP001219933">
    <property type="component" value="Chromosome 2"/>
</dbReference>
<evidence type="ECO:0000256" key="5">
    <source>
        <dbReference type="ARBA" id="ARBA00022737"/>
    </source>
</evidence>
<protein>
    <recommendedName>
        <fullName evidence="13">Mitochondrial carrier</fullName>
    </recommendedName>
</protein>
<comment type="subcellular location">
    <subcellularLocation>
        <location evidence="1">Mitochondrion membrane</location>
        <topology evidence="1">Multi-pass membrane protein</topology>
    </subcellularLocation>
</comment>
<evidence type="ECO:0000256" key="2">
    <source>
        <dbReference type="ARBA" id="ARBA00006375"/>
    </source>
</evidence>
<evidence type="ECO:0000256" key="7">
    <source>
        <dbReference type="ARBA" id="ARBA00023128"/>
    </source>
</evidence>
<evidence type="ECO:0000256" key="6">
    <source>
        <dbReference type="ARBA" id="ARBA00022989"/>
    </source>
</evidence>
<organism evidence="11 12">
    <name type="scientific">Malassezia cuniculi</name>
    <dbReference type="NCBI Taxonomy" id="948313"/>
    <lineage>
        <taxon>Eukaryota</taxon>
        <taxon>Fungi</taxon>
        <taxon>Dikarya</taxon>
        <taxon>Basidiomycota</taxon>
        <taxon>Ustilaginomycotina</taxon>
        <taxon>Malasseziomycetes</taxon>
        <taxon>Malasseziales</taxon>
        <taxon>Malasseziaceae</taxon>
        <taxon>Malassezia</taxon>
    </lineage>
</organism>
<dbReference type="InterPro" id="IPR002067">
    <property type="entry name" value="MCP"/>
</dbReference>
<evidence type="ECO:0000256" key="1">
    <source>
        <dbReference type="ARBA" id="ARBA00004225"/>
    </source>
</evidence>
<keyword evidence="8 9" id="KW-0472">Membrane</keyword>
<dbReference type="GO" id="GO:0015215">
    <property type="term" value="F:nucleotide transmembrane transporter activity"/>
    <property type="evidence" value="ECO:0007669"/>
    <property type="project" value="UniProtKB-ARBA"/>
</dbReference>
<gene>
    <name evidence="11" type="ORF">MCUN1_001023</name>
</gene>
<name>A0AAF0JAD1_9BASI</name>
<keyword evidence="5" id="KW-0677">Repeat</keyword>
<dbReference type="EMBL" id="CP119878">
    <property type="protein sequence ID" value="WFD34186.1"/>
    <property type="molecule type" value="Genomic_DNA"/>
</dbReference>
<dbReference type="FunFam" id="1.50.40.10:FF:000075">
    <property type="entry name" value="Nicotinamide adenine dinucleotide transporter 2, mitochondrial"/>
    <property type="match status" value="1"/>
</dbReference>
<evidence type="ECO:0000313" key="12">
    <source>
        <dbReference type="Proteomes" id="UP001219933"/>
    </source>
</evidence>
<keyword evidence="12" id="KW-1185">Reference proteome</keyword>
<feature type="repeat" description="Solcar" evidence="9">
    <location>
        <begin position="106"/>
        <end position="194"/>
    </location>
</feature>
<dbReference type="AlphaFoldDB" id="A0AAF0JAD1"/>
<dbReference type="PROSITE" id="PS50920">
    <property type="entry name" value="SOLCAR"/>
    <property type="match status" value="3"/>
</dbReference>
<evidence type="ECO:0000256" key="4">
    <source>
        <dbReference type="ARBA" id="ARBA00022692"/>
    </source>
</evidence>
<dbReference type="Pfam" id="PF00153">
    <property type="entry name" value="Mito_carr"/>
    <property type="match status" value="3"/>
</dbReference>
<proteinExistence type="inferred from homology"/>
<keyword evidence="7" id="KW-0496">Mitochondrion</keyword>
<keyword evidence="3 10" id="KW-0813">Transport</keyword>
<feature type="repeat" description="Solcar" evidence="9">
    <location>
        <begin position="10"/>
        <end position="95"/>
    </location>
</feature>
<keyword evidence="6" id="KW-1133">Transmembrane helix</keyword>
<dbReference type="InterPro" id="IPR018108">
    <property type="entry name" value="MCP_transmembrane"/>
</dbReference>
<dbReference type="InterPro" id="IPR023395">
    <property type="entry name" value="MCP_dom_sf"/>
</dbReference>
<evidence type="ECO:0000256" key="3">
    <source>
        <dbReference type="ARBA" id="ARBA00022448"/>
    </source>
</evidence>
<reference evidence="11" key="1">
    <citation type="submission" date="2023-03" db="EMBL/GenBank/DDBJ databases">
        <title>Mating type loci evolution in Malassezia.</title>
        <authorList>
            <person name="Coelho M.A."/>
        </authorList>
    </citation>
    <scope>NUCLEOTIDE SEQUENCE</scope>
    <source>
        <strain evidence="11">CBS 11721</strain>
    </source>
</reference>
<keyword evidence="4 9" id="KW-0812">Transmembrane</keyword>
<evidence type="ECO:0000256" key="8">
    <source>
        <dbReference type="ARBA" id="ARBA00023136"/>
    </source>
</evidence>
<feature type="repeat" description="Solcar" evidence="9">
    <location>
        <begin position="208"/>
        <end position="292"/>
    </location>
</feature>
<sequence>MAAARPTESRSGTTSALSGATAGFVSSIVTCPLDVLKTRLQAHQQVGKNRVFNLIKRIWIEDGIRGFYRGLGPTLIGYLPTWAIYFCLYDMCKDVYRQYLNISGNKEYATHIASAMTAGAASTIATSPLWVIKTRFMLQSGTDESTRYRNTFDACRKIYRTEGMAAFYKGLFPSLLGVTHVVIQFPLYEHFKAIATERRHGEHLSPFDILLCSGGSKMLASMTTYPHEVLRTRLQMHQPSSGERYSNFFQSIMLIARKEGIRGFYKGMGVNLVRTVPNSGLTILTYELCMRYFGPVQ</sequence>
<accession>A0AAF0JAD1</accession>
<evidence type="ECO:0008006" key="13">
    <source>
        <dbReference type="Google" id="ProtNLM"/>
    </source>
</evidence>
<dbReference type="PANTHER" id="PTHR45683">
    <property type="entry name" value="MITOCHONDRIAL NICOTINAMIDE ADENINE DINUCLEOTIDE TRANSPORTER 1-RELATED-RELATED"/>
    <property type="match status" value="1"/>
</dbReference>
<evidence type="ECO:0000313" key="11">
    <source>
        <dbReference type="EMBL" id="WFD34186.1"/>
    </source>
</evidence>
<evidence type="ECO:0000256" key="9">
    <source>
        <dbReference type="PROSITE-ProRule" id="PRU00282"/>
    </source>
</evidence>
<dbReference type="InterPro" id="IPR044712">
    <property type="entry name" value="SLC25A32-like"/>
</dbReference>
<evidence type="ECO:0000256" key="10">
    <source>
        <dbReference type="RuleBase" id="RU000488"/>
    </source>
</evidence>
<comment type="similarity">
    <text evidence="2 10">Belongs to the mitochondrial carrier (TC 2.A.29) family.</text>
</comment>
<dbReference type="Gene3D" id="1.50.40.10">
    <property type="entry name" value="Mitochondrial carrier domain"/>
    <property type="match status" value="1"/>
</dbReference>
<dbReference type="SUPFAM" id="SSF103506">
    <property type="entry name" value="Mitochondrial carrier"/>
    <property type="match status" value="1"/>
</dbReference>